<evidence type="ECO:0008006" key="3">
    <source>
        <dbReference type="Google" id="ProtNLM"/>
    </source>
</evidence>
<comment type="caution">
    <text evidence="1">The sequence shown here is derived from an EMBL/GenBank/DDBJ whole genome shotgun (WGS) entry which is preliminary data.</text>
</comment>
<dbReference type="Gene3D" id="3.30.70.100">
    <property type="match status" value="1"/>
</dbReference>
<dbReference type="InterPro" id="IPR044169">
    <property type="entry name" value="PI21"/>
</dbReference>
<proteinExistence type="predicted"/>
<gene>
    <name evidence="1" type="ORF">M5K25_004488</name>
</gene>
<dbReference type="PANTHER" id="PTHR47488:SF7">
    <property type="entry name" value="HEAVY METAL TRANSPORT_DETOXIFICATION SUPERFAMILY PROTEIN"/>
    <property type="match status" value="1"/>
</dbReference>
<evidence type="ECO:0000313" key="2">
    <source>
        <dbReference type="Proteomes" id="UP001552299"/>
    </source>
</evidence>
<dbReference type="EMBL" id="JANQDX010000004">
    <property type="protein sequence ID" value="KAL0926101.1"/>
    <property type="molecule type" value="Genomic_DNA"/>
</dbReference>
<accession>A0ABD0VMT2</accession>
<evidence type="ECO:0000313" key="1">
    <source>
        <dbReference type="EMBL" id="KAL0926101.1"/>
    </source>
</evidence>
<sequence length="158" mass="17518">MTGEIRTLILEVDLQCRLCSKMIKKAICKLQERERIQKIDYDEKKNTVTISGPFDPVKLKNKLCCKACEAIKNINIIEEKKEDKKPDPVDSGTSKPVPVYLPIWPVGLNIPCYAGCNDICRCCTCGCRGAGPHSLPVVGKPVTYQFSCEDAPPPCSVM</sequence>
<reference evidence="1 2" key="1">
    <citation type="journal article" date="2024" name="Plant Biotechnol. J.">
        <title>Dendrobium thyrsiflorum genome and its molecular insights into genes involved in important horticultural traits.</title>
        <authorList>
            <person name="Chen B."/>
            <person name="Wang J.Y."/>
            <person name="Zheng P.J."/>
            <person name="Li K.L."/>
            <person name="Liang Y.M."/>
            <person name="Chen X.F."/>
            <person name="Zhang C."/>
            <person name="Zhao X."/>
            <person name="He X."/>
            <person name="Zhang G.Q."/>
            <person name="Liu Z.J."/>
            <person name="Xu Q."/>
        </authorList>
    </citation>
    <scope>NUCLEOTIDE SEQUENCE [LARGE SCALE GENOMIC DNA]</scope>
    <source>
        <strain evidence="1">GZMU011</strain>
    </source>
</reference>
<dbReference type="AlphaFoldDB" id="A0ABD0VMT2"/>
<protein>
    <recommendedName>
        <fullName evidence="3">HMA domain-containing protein</fullName>
    </recommendedName>
</protein>
<dbReference type="Proteomes" id="UP001552299">
    <property type="component" value="Unassembled WGS sequence"/>
</dbReference>
<organism evidence="1 2">
    <name type="scientific">Dendrobium thyrsiflorum</name>
    <name type="common">Pinecone-like raceme dendrobium</name>
    <name type="synonym">Orchid</name>
    <dbReference type="NCBI Taxonomy" id="117978"/>
    <lineage>
        <taxon>Eukaryota</taxon>
        <taxon>Viridiplantae</taxon>
        <taxon>Streptophyta</taxon>
        <taxon>Embryophyta</taxon>
        <taxon>Tracheophyta</taxon>
        <taxon>Spermatophyta</taxon>
        <taxon>Magnoliopsida</taxon>
        <taxon>Liliopsida</taxon>
        <taxon>Asparagales</taxon>
        <taxon>Orchidaceae</taxon>
        <taxon>Epidendroideae</taxon>
        <taxon>Malaxideae</taxon>
        <taxon>Dendrobiinae</taxon>
        <taxon>Dendrobium</taxon>
    </lineage>
</organism>
<dbReference type="PANTHER" id="PTHR47488">
    <property type="entry name" value="HEAVY METAL TRANSPORT/DETOXIFICATION SUPERFAMILY PROTEIN"/>
    <property type="match status" value="1"/>
</dbReference>
<name>A0ABD0VMT2_DENTH</name>
<keyword evidence="2" id="KW-1185">Reference proteome</keyword>